<feature type="region of interest" description="Disordered" evidence="1">
    <location>
        <begin position="163"/>
        <end position="182"/>
    </location>
</feature>
<feature type="region of interest" description="Disordered" evidence="1">
    <location>
        <begin position="638"/>
        <end position="676"/>
    </location>
</feature>
<dbReference type="AlphaFoldDB" id="U1HIM6"/>
<dbReference type="eggNOG" id="ENOG502RWAY">
    <property type="taxonomic scope" value="Eukaryota"/>
</dbReference>
<evidence type="ECO:0000256" key="1">
    <source>
        <dbReference type="SAM" id="MobiDB-lite"/>
    </source>
</evidence>
<keyword evidence="3" id="KW-1185">Reference proteome</keyword>
<dbReference type="HOGENOM" id="CLU_376433_0_0_1"/>
<dbReference type="RefSeq" id="XP_007804095.1">
    <property type="nucleotide sequence ID" value="XM_007805904.1"/>
</dbReference>
<reference evidence="3" key="1">
    <citation type="journal article" date="2014" name="BMC Genomics">
        <title>Genome characteristics reveal the impact of lichenization on lichen-forming fungus Endocarpon pusillum Hedwig (Verrucariales, Ascomycota).</title>
        <authorList>
            <person name="Wang Y.-Y."/>
            <person name="Liu B."/>
            <person name="Zhang X.-Y."/>
            <person name="Zhou Q.-M."/>
            <person name="Zhang T."/>
            <person name="Li H."/>
            <person name="Yu Y.-F."/>
            <person name="Zhang X.-L."/>
            <person name="Hao X.-Y."/>
            <person name="Wang M."/>
            <person name="Wang L."/>
            <person name="Wei J.-C."/>
        </authorList>
    </citation>
    <scope>NUCLEOTIDE SEQUENCE [LARGE SCALE GENOMIC DNA]</scope>
    <source>
        <strain evidence="3">Z07020 / HMAS-L-300199</strain>
    </source>
</reference>
<proteinExistence type="predicted"/>
<feature type="region of interest" description="Disordered" evidence="1">
    <location>
        <begin position="554"/>
        <end position="579"/>
    </location>
</feature>
<protein>
    <submittedName>
        <fullName evidence="2">Uncharacterized protein</fullName>
    </submittedName>
</protein>
<dbReference type="GeneID" id="19235310"/>
<feature type="compositionally biased region" description="Basic and acidic residues" evidence="1">
    <location>
        <begin position="59"/>
        <end position="68"/>
    </location>
</feature>
<feature type="compositionally biased region" description="Polar residues" evidence="1">
    <location>
        <begin position="554"/>
        <end position="568"/>
    </location>
</feature>
<gene>
    <name evidence="2" type="ORF">EPUS_00247</name>
</gene>
<dbReference type="EMBL" id="KE721353">
    <property type="protein sequence ID" value="ERF70060.1"/>
    <property type="molecule type" value="Genomic_DNA"/>
</dbReference>
<dbReference type="Proteomes" id="UP000019373">
    <property type="component" value="Unassembled WGS sequence"/>
</dbReference>
<name>U1HIM6_ENDPU</name>
<feature type="compositionally biased region" description="Polar residues" evidence="1">
    <location>
        <begin position="667"/>
        <end position="676"/>
    </location>
</feature>
<evidence type="ECO:0000313" key="2">
    <source>
        <dbReference type="EMBL" id="ERF70060.1"/>
    </source>
</evidence>
<organism evidence="2 3">
    <name type="scientific">Endocarpon pusillum (strain Z07020 / HMAS-L-300199)</name>
    <name type="common">Lichen-forming fungus</name>
    <dbReference type="NCBI Taxonomy" id="1263415"/>
    <lineage>
        <taxon>Eukaryota</taxon>
        <taxon>Fungi</taxon>
        <taxon>Dikarya</taxon>
        <taxon>Ascomycota</taxon>
        <taxon>Pezizomycotina</taxon>
        <taxon>Eurotiomycetes</taxon>
        <taxon>Chaetothyriomycetidae</taxon>
        <taxon>Verrucariales</taxon>
        <taxon>Verrucariaceae</taxon>
        <taxon>Endocarpon</taxon>
    </lineage>
</organism>
<feature type="region of interest" description="Disordered" evidence="1">
    <location>
        <begin position="28"/>
        <end position="95"/>
    </location>
</feature>
<accession>U1HIM6</accession>
<evidence type="ECO:0000313" key="3">
    <source>
        <dbReference type="Proteomes" id="UP000019373"/>
    </source>
</evidence>
<sequence length="737" mass="82787">MSPPTPGVYFDDKELIDSLMPKNTYFDTLLSDASSKKRRRSSTDDEEDQTMPNKKRQQQQHDNEDVSARTKRHRSSDEVEQDGLHANKKKRKDYHENVPLLAGTKHGRSSIGDEQELLLPSAKRYKYTHEHELVGSAELASKTAVGITAEDDGNDDLAEDATTLASEEGRGISSEGKRDNPDMEIIECASTTAAPGSAQTRNPSKVNSRIVKNEIRNISDVGLEVRIREEWRPAITHPDYVSRLPSASIDPANYEHKRASGKDANDFTAYLESQRTWGPERADRPDILFVYKIPRSGWNSSNPSLLTYNDNGLRRVVIDVINNRPLKAFDNLPVTISKKVEGWLLETWERQNRNIDVEDFIQRMRFNADDNVWKSKKFSNALTQRKERFRNRGRCICWKKAQHDREWDRKLEAEMKNNATWIKANTTRHLDDLTVKEDRALAAATFIYGGHMRRAAGRELQGDAKIEKEENMRALLDQDESDDDGQEAGTDLESSLSKVANAQAVVNCDRCDVEASSLSELDTNEDLVQTQVNTAPEEVPQPQDLTSGLRVTGSEAQTQASATNTQPHCSPPRKTPALSDADMDFFDSLGLDMLPYEENYVLPPYSRKVMGVSRQDSHHIGANPVELCTENGRTRSIRASTGQRSKGKPQATMYRSDVTKDSRYPPASTTYGSSESAVSAEELPDFALLVDCQSDSSEDVQSLVDMDLGSLLGIHPRIVDFNIADYYPNDPESLDQE</sequence>
<dbReference type="OrthoDB" id="5348779at2759"/>
<feature type="compositionally biased region" description="Basic and acidic residues" evidence="1">
    <location>
        <begin position="167"/>
        <end position="181"/>
    </location>
</feature>